<dbReference type="PANTHER" id="PTHR23534">
    <property type="entry name" value="MFS PERMEASE"/>
    <property type="match status" value="1"/>
</dbReference>
<feature type="transmembrane region" description="Helical" evidence="4">
    <location>
        <begin position="177"/>
        <end position="198"/>
    </location>
</feature>
<evidence type="ECO:0000256" key="4">
    <source>
        <dbReference type="SAM" id="Phobius"/>
    </source>
</evidence>
<feature type="transmembrane region" description="Helical" evidence="4">
    <location>
        <begin position="393"/>
        <end position="415"/>
    </location>
</feature>
<dbReference type="GO" id="GO:0022857">
    <property type="term" value="F:transmembrane transporter activity"/>
    <property type="evidence" value="ECO:0007669"/>
    <property type="project" value="InterPro"/>
</dbReference>
<dbReference type="AlphaFoldDB" id="M9R6M9"/>
<feature type="transmembrane region" description="Helical" evidence="4">
    <location>
        <begin position="324"/>
        <end position="348"/>
    </location>
</feature>
<feature type="transmembrane region" description="Helical" evidence="4">
    <location>
        <begin position="360"/>
        <end position="381"/>
    </location>
</feature>
<feature type="domain" description="Major facilitator superfamily (MFS) profile" evidence="5">
    <location>
        <begin position="226"/>
        <end position="422"/>
    </location>
</feature>
<feature type="transmembrane region" description="Helical" evidence="4">
    <location>
        <begin position="51"/>
        <end position="74"/>
    </location>
</feature>
<feature type="transmembrane region" description="Helical" evidence="4">
    <location>
        <begin position="292"/>
        <end position="312"/>
    </location>
</feature>
<protein>
    <submittedName>
        <fullName evidence="6">Putative major facilitator superfamily transporter</fullName>
    </submittedName>
</protein>
<dbReference type="KEGG" id="oat:OAN307_c22630"/>
<reference evidence="6 7" key="1">
    <citation type="journal article" date="2013" name="PLoS ONE">
        <title>Poles Apart: Arctic and Antarctic Octadecabacter strains Share High Genome Plasticity and a New Type of Xanthorhodopsin.</title>
        <authorList>
            <person name="Vollmers J."/>
            <person name="Voget S."/>
            <person name="Dietrich S."/>
            <person name="Gollnow K."/>
            <person name="Smits M."/>
            <person name="Meyer K."/>
            <person name="Brinkhoff T."/>
            <person name="Simon M."/>
            <person name="Daniel R."/>
        </authorList>
    </citation>
    <scope>NUCLEOTIDE SEQUENCE [LARGE SCALE GENOMIC DNA]</scope>
    <source>
        <strain evidence="6 7">307</strain>
    </source>
</reference>
<organism evidence="6 7">
    <name type="scientific">Octadecabacter antarcticus 307</name>
    <dbReference type="NCBI Taxonomy" id="391626"/>
    <lineage>
        <taxon>Bacteria</taxon>
        <taxon>Pseudomonadati</taxon>
        <taxon>Pseudomonadota</taxon>
        <taxon>Alphaproteobacteria</taxon>
        <taxon>Rhodobacterales</taxon>
        <taxon>Roseobacteraceae</taxon>
        <taxon>Octadecabacter</taxon>
    </lineage>
</organism>
<accession>M9R6M9</accession>
<dbReference type="PANTHER" id="PTHR23534:SF1">
    <property type="entry name" value="MAJOR FACILITATOR SUPERFAMILY PROTEIN"/>
    <property type="match status" value="1"/>
</dbReference>
<feature type="transmembrane region" description="Helical" evidence="4">
    <location>
        <begin position="113"/>
        <end position="135"/>
    </location>
</feature>
<dbReference type="SUPFAM" id="SSF103473">
    <property type="entry name" value="MFS general substrate transporter"/>
    <property type="match status" value="1"/>
</dbReference>
<proteinExistence type="predicted"/>
<dbReference type="EMBL" id="CP003740">
    <property type="protein sequence ID" value="AGI67887.1"/>
    <property type="molecule type" value="Genomic_DNA"/>
</dbReference>
<dbReference type="PROSITE" id="PS50850">
    <property type="entry name" value="MFS"/>
    <property type="match status" value="1"/>
</dbReference>
<dbReference type="Pfam" id="PF07690">
    <property type="entry name" value="MFS_1"/>
    <property type="match status" value="2"/>
</dbReference>
<evidence type="ECO:0000256" key="1">
    <source>
        <dbReference type="ARBA" id="ARBA00022692"/>
    </source>
</evidence>
<feature type="transmembrane region" description="Helical" evidence="4">
    <location>
        <begin position="226"/>
        <end position="245"/>
    </location>
</feature>
<dbReference type="Proteomes" id="UP000005307">
    <property type="component" value="Chromosome"/>
</dbReference>
<sequence>MTDTAAPNLAQIPDDRRAKRNVAVLVLAQAILGAQMPMIFVVGGLAGKQLASNICWATLPISLIIFGSMTTAPWLSPLMQSHGRRFGFYIGALAGAVGAAIAAYGLYIGSFTVLLIGSYFTGIYMSAQGFYRFAATDTASDSFKPKAISYVMAGGLLSAILGPQLNKLVDSNFVVPFLGTYLAIIVLNLVGMFLFLALDLPKGSRGQPKVAGPTPRTRGQLLSDPNILVAIIIALVAYSLMNLVMTSTPLAVVGCGYALDNANDIVSAHVLAMFAPSFFTGHLIVRFGVKPIMAVGLVILGAAGIAALFGVSVAEGEQPSLFSFYAALILLGCGWNFGFIGATTLLTSSHATHERGVVQGLNDMIVFGSVMVASLASGGLMNCSGGSPIEGWTAVNVAMAPFLMLAGGALIWLALRPKGAQI</sequence>
<evidence type="ECO:0000256" key="3">
    <source>
        <dbReference type="ARBA" id="ARBA00023136"/>
    </source>
</evidence>
<evidence type="ECO:0000313" key="6">
    <source>
        <dbReference type="EMBL" id="AGI67887.1"/>
    </source>
</evidence>
<name>M9R6M9_9RHOB</name>
<feature type="transmembrane region" description="Helical" evidence="4">
    <location>
        <begin position="265"/>
        <end position="285"/>
    </location>
</feature>
<dbReference type="InterPro" id="IPR036259">
    <property type="entry name" value="MFS_trans_sf"/>
</dbReference>
<dbReference type="HOGENOM" id="CLU_047644_2_0_5"/>
<keyword evidence="1 4" id="KW-0812">Transmembrane</keyword>
<dbReference type="InterPro" id="IPR020846">
    <property type="entry name" value="MFS_dom"/>
</dbReference>
<evidence type="ECO:0000256" key="2">
    <source>
        <dbReference type="ARBA" id="ARBA00022989"/>
    </source>
</evidence>
<feature type="transmembrane region" description="Helical" evidence="4">
    <location>
        <begin position="22"/>
        <end position="45"/>
    </location>
</feature>
<dbReference type="Gene3D" id="1.20.1250.20">
    <property type="entry name" value="MFS general substrate transporter like domains"/>
    <property type="match status" value="1"/>
</dbReference>
<keyword evidence="3 4" id="KW-0472">Membrane</keyword>
<dbReference type="STRING" id="391626.OAN307_c22630"/>
<keyword evidence="2 4" id="KW-1133">Transmembrane helix</keyword>
<dbReference type="eggNOG" id="COG2814">
    <property type="taxonomic scope" value="Bacteria"/>
</dbReference>
<evidence type="ECO:0000313" key="7">
    <source>
        <dbReference type="Proteomes" id="UP000005307"/>
    </source>
</evidence>
<keyword evidence="7" id="KW-1185">Reference proteome</keyword>
<feature type="transmembrane region" description="Helical" evidence="4">
    <location>
        <begin position="147"/>
        <end position="165"/>
    </location>
</feature>
<dbReference type="OrthoDB" id="8558006at2"/>
<evidence type="ECO:0000259" key="5">
    <source>
        <dbReference type="PROSITE" id="PS50850"/>
    </source>
</evidence>
<feature type="transmembrane region" description="Helical" evidence="4">
    <location>
        <begin position="86"/>
        <end position="107"/>
    </location>
</feature>
<dbReference type="RefSeq" id="WP_015499909.1">
    <property type="nucleotide sequence ID" value="NC_020911.1"/>
</dbReference>
<gene>
    <name evidence="6" type="ORF">OAN307_c22630</name>
</gene>
<dbReference type="InterPro" id="IPR011701">
    <property type="entry name" value="MFS"/>
</dbReference>